<dbReference type="Pfam" id="PF13632">
    <property type="entry name" value="Glyco_trans_2_3"/>
    <property type="match status" value="1"/>
</dbReference>
<protein>
    <recommendedName>
        <fullName evidence="2">Glycosyltransferase 2-like domain-containing protein</fullName>
    </recommendedName>
</protein>
<dbReference type="PANTHER" id="PTHR36851:SF1">
    <property type="entry name" value="GLYCO_TRANS_2-LIKE DOMAIN-CONTAINING PROTEIN"/>
    <property type="match status" value="1"/>
</dbReference>
<evidence type="ECO:0000313" key="3">
    <source>
        <dbReference type="EMBL" id="PIU02280.1"/>
    </source>
</evidence>
<feature type="transmembrane region" description="Helical" evidence="1">
    <location>
        <begin position="46"/>
        <end position="69"/>
    </location>
</feature>
<feature type="transmembrane region" description="Helical" evidence="1">
    <location>
        <begin position="388"/>
        <end position="408"/>
    </location>
</feature>
<feature type="transmembrane region" description="Helical" evidence="1">
    <location>
        <begin position="466"/>
        <end position="485"/>
    </location>
</feature>
<keyword evidence="1" id="KW-1133">Transmembrane helix</keyword>
<dbReference type="Proteomes" id="UP000231214">
    <property type="component" value="Unassembled WGS sequence"/>
</dbReference>
<dbReference type="PANTHER" id="PTHR36851">
    <property type="entry name" value="UNNAMED PRODUCT"/>
    <property type="match status" value="1"/>
</dbReference>
<gene>
    <name evidence="3" type="ORF">COT66_01070</name>
</gene>
<sequence>MGKKLRQMLNKHPRRVRRALEMLPGTTAWLIILFPFWGAFFMPRIVAYFTIAFLVFWFYRSFLGAWLGVKGYWRIKQAEKTNWQKKYRQSHPDGQAEWDKIRHLIVIPNYNEAVVKLSQTLDHLVCQKDINLKQLWVVLAMEARAKDAHQRAKILLRQYQGHFGQLIATFHPADIVGEVKGKASNETWAAKQAKKLLVDQKNFGLRHVTITTCDADACFHPQYFSALAYHFLTNKNRFLRFWQSPMFNHNNPWHLPAFVNIVSTLSSVLHLAFIQEPENLFLNYSTYSASLKMIDAVGYWDTDIIPEDWHIFLQAFFHQQGKIEVEPIFLPTSLDAPEAKTYFGTLKNRYEQCKRHAWGASDIPYAIEQAINHPEIPRWSRFLRVYKIIECHLLWPTNWFILTLGGWAPTLVNPVFSQTNLGYNLPKIAQTILTICLFFLVTAITLDLILRPKKEPIAWWRYLKEYLQWVLMPVATLLMAIIPALDAQTRLMLGKRLEYRVTEKV</sequence>
<reference evidence="4" key="1">
    <citation type="submission" date="2017-09" db="EMBL/GenBank/DDBJ databases">
        <title>Depth-based differentiation of microbial function through sediment-hosted aquifers and enrichment of novel symbionts in the deep terrestrial subsurface.</title>
        <authorList>
            <person name="Probst A.J."/>
            <person name="Ladd B."/>
            <person name="Jarett J.K."/>
            <person name="Geller-Mcgrath D.E."/>
            <person name="Sieber C.M.K."/>
            <person name="Emerson J.B."/>
            <person name="Anantharaman K."/>
            <person name="Thomas B.C."/>
            <person name="Malmstrom R."/>
            <person name="Stieglmeier M."/>
            <person name="Klingl A."/>
            <person name="Woyke T."/>
            <person name="Ryan C.M."/>
            <person name="Banfield J.F."/>
        </authorList>
    </citation>
    <scope>NUCLEOTIDE SEQUENCE [LARGE SCALE GENOMIC DNA]</scope>
</reference>
<dbReference type="InterPro" id="IPR001173">
    <property type="entry name" value="Glyco_trans_2-like"/>
</dbReference>
<proteinExistence type="predicted"/>
<accession>A0A2M6XB27</accession>
<feature type="domain" description="Glycosyltransferase 2-like" evidence="2">
    <location>
        <begin position="210"/>
        <end position="442"/>
    </location>
</feature>
<name>A0A2M6XB27_9BACT</name>
<dbReference type="InterPro" id="IPR029044">
    <property type="entry name" value="Nucleotide-diphossugar_trans"/>
</dbReference>
<keyword evidence="1" id="KW-0472">Membrane</keyword>
<dbReference type="Gene3D" id="3.90.550.10">
    <property type="entry name" value="Spore Coat Polysaccharide Biosynthesis Protein SpsA, Chain A"/>
    <property type="match status" value="1"/>
</dbReference>
<feature type="transmembrane region" description="Helical" evidence="1">
    <location>
        <begin position="20"/>
        <end position="40"/>
    </location>
</feature>
<evidence type="ECO:0000256" key="1">
    <source>
        <dbReference type="SAM" id="Phobius"/>
    </source>
</evidence>
<evidence type="ECO:0000313" key="4">
    <source>
        <dbReference type="Proteomes" id="UP000231214"/>
    </source>
</evidence>
<organism evidence="3 4">
    <name type="scientific">Candidatus Shapirobacteria bacterium CG09_land_8_20_14_0_10_49_15</name>
    <dbReference type="NCBI Taxonomy" id="1974482"/>
    <lineage>
        <taxon>Bacteria</taxon>
        <taxon>Candidatus Shapironibacteriota</taxon>
    </lineage>
</organism>
<keyword evidence="1" id="KW-0812">Transmembrane</keyword>
<comment type="caution">
    <text evidence="3">The sequence shown here is derived from an EMBL/GenBank/DDBJ whole genome shotgun (WGS) entry which is preliminary data.</text>
</comment>
<feature type="transmembrane region" description="Helical" evidence="1">
    <location>
        <begin position="428"/>
        <end position="450"/>
    </location>
</feature>
<dbReference type="SUPFAM" id="SSF53448">
    <property type="entry name" value="Nucleotide-diphospho-sugar transferases"/>
    <property type="match status" value="1"/>
</dbReference>
<evidence type="ECO:0000259" key="2">
    <source>
        <dbReference type="Pfam" id="PF13632"/>
    </source>
</evidence>
<dbReference type="AlphaFoldDB" id="A0A2M6XB27"/>
<dbReference type="EMBL" id="PEZK01000019">
    <property type="protein sequence ID" value="PIU02280.1"/>
    <property type="molecule type" value="Genomic_DNA"/>
</dbReference>